<accession>A0ABN2VWJ4</accession>
<keyword evidence="1" id="KW-0472">Membrane</keyword>
<gene>
    <name evidence="3" type="ORF">GCM10009821_11830</name>
</gene>
<dbReference type="RefSeq" id="WP_344325827.1">
    <property type="nucleotide sequence ID" value="NZ_BAAAPY010000003.1"/>
</dbReference>
<name>A0ABN2VWJ4_9ACTN</name>
<evidence type="ECO:0000259" key="2">
    <source>
        <dbReference type="Pfam" id="PF07811"/>
    </source>
</evidence>
<sequence length="160" mass="16543">MIGNRRHRVRRRDEHGAAMVEFALIAPLFIALVFAVISYGYMLSYRQAVSQAASEGARSVAVAPSGTAQAQLASRARDAINGSLGSYGVQCATGGVLTRGGTTVGSCTITTSTSCGSGGGTCTTVVVDHAYRANPLIPSFPGLGITLPDRLRYSASMEVG</sequence>
<evidence type="ECO:0000256" key="1">
    <source>
        <dbReference type="SAM" id="Phobius"/>
    </source>
</evidence>
<keyword evidence="4" id="KW-1185">Reference proteome</keyword>
<reference evidence="3 4" key="1">
    <citation type="journal article" date="2019" name="Int. J. Syst. Evol. Microbiol.">
        <title>The Global Catalogue of Microorganisms (GCM) 10K type strain sequencing project: providing services to taxonomists for standard genome sequencing and annotation.</title>
        <authorList>
            <consortium name="The Broad Institute Genomics Platform"/>
            <consortium name="The Broad Institute Genome Sequencing Center for Infectious Disease"/>
            <person name="Wu L."/>
            <person name="Ma J."/>
        </authorList>
    </citation>
    <scope>NUCLEOTIDE SEQUENCE [LARGE SCALE GENOMIC DNA]</scope>
    <source>
        <strain evidence="3 4">JCM 15749</strain>
    </source>
</reference>
<keyword evidence="1" id="KW-0812">Transmembrane</keyword>
<feature type="transmembrane region" description="Helical" evidence="1">
    <location>
        <begin position="20"/>
        <end position="42"/>
    </location>
</feature>
<comment type="caution">
    <text evidence="3">The sequence shown here is derived from an EMBL/GenBank/DDBJ whole genome shotgun (WGS) entry which is preliminary data.</text>
</comment>
<proteinExistence type="predicted"/>
<protein>
    <submittedName>
        <fullName evidence="3">Pilus assembly protein</fullName>
    </submittedName>
</protein>
<dbReference type="EMBL" id="BAAAPY010000003">
    <property type="protein sequence ID" value="GAA2074608.1"/>
    <property type="molecule type" value="Genomic_DNA"/>
</dbReference>
<evidence type="ECO:0000313" key="4">
    <source>
        <dbReference type="Proteomes" id="UP001501480"/>
    </source>
</evidence>
<dbReference type="Pfam" id="PF07811">
    <property type="entry name" value="TadE"/>
    <property type="match status" value="1"/>
</dbReference>
<feature type="domain" description="TadE-like" evidence="2">
    <location>
        <begin position="16"/>
        <end position="58"/>
    </location>
</feature>
<keyword evidence="1" id="KW-1133">Transmembrane helix</keyword>
<organism evidence="3 4">
    <name type="scientific">Aeromicrobium halocynthiae</name>
    <dbReference type="NCBI Taxonomy" id="560557"/>
    <lineage>
        <taxon>Bacteria</taxon>
        <taxon>Bacillati</taxon>
        <taxon>Actinomycetota</taxon>
        <taxon>Actinomycetes</taxon>
        <taxon>Propionibacteriales</taxon>
        <taxon>Nocardioidaceae</taxon>
        <taxon>Aeromicrobium</taxon>
    </lineage>
</organism>
<dbReference type="Proteomes" id="UP001501480">
    <property type="component" value="Unassembled WGS sequence"/>
</dbReference>
<evidence type="ECO:0000313" key="3">
    <source>
        <dbReference type="EMBL" id="GAA2074608.1"/>
    </source>
</evidence>
<dbReference type="InterPro" id="IPR012495">
    <property type="entry name" value="TadE-like_dom"/>
</dbReference>